<proteinExistence type="predicted"/>
<organism evidence="2 3">
    <name type="scientific">Paraburkholderia podalyriae</name>
    <dbReference type="NCBI Taxonomy" id="1938811"/>
    <lineage>
        <taxon>Bacteria</taxon>
        <taxon>Pseudomonadati</taxon>
        <taxon>Pseudomonadota</taxon>
        <taxon>Betaproteobacteria</taxon>
        <taxon>Burkholderiales</taxon>
        <taxon>Burkholderiaceae</taxon>
        <taxon>Paraburkholderia</taxon>
    </lineage>
</organism>
<name>A0ABR7PT51_9BURK</name>
<evidence type="ECO:0000259" key="1">
    <source>
        <dbReference type="Pfam" id="PF13503"/>
    </source>
</evidence>
<dbReference type="InterPro" id="IPR025391">
    <property type="entry name" value="DUF4123"/>
</dbReference>
<feature type="domain" description="DUF4123" evidence="1">
    <location>
        <begin position="40"/>
        <end position="152"/>
    </location>
</feature>
<gene>
    <name evidence="2" type="ORF">F6X42_23470</name>
</gene>
<evidence type="ECO:0000313" key="3">
    <source>
        <dbReference type="Proteomes" id="UP000736373"/>
    </source>
</evidence>
<reference evidence="2 3" key="1">
    <citation type="submission" date="2019-09" db="EMBL/GenBank/DDBJ databases">
        <title>Paraburkholderia podalyriae sp. nov., A South African Podalyria-associated rhizobium.</title>
        <authorList>
            <person name="Mavima L."/>
            <person name="Beukes C.W."/>
            <person name="Palmer M."/>
            <person name="De Meyer S.E."/>
            <person name="James E.K."/>
            <person name="Maluk M."/>
            <person name="Avontuur J.R."/>
            <person name="Chan W.Y."/>
            <person name="Venter S.N."/>
            <person name="Steenkamp E.T."/>
        </authorList>
    </citation>
    <scope>NUCLEOTIDE SEQUENCE [LARGE SCALE GENOMIC DNA]</scope>
    <source>
        <strain evidence="2 3">WC7.3b</strain>
    </source>
</reference>
<dbReference type="EMBL" id="VZQQ01000020">
    <property type="protein sequence ID" value="MBC8749437.1"/>
    <property type="molecule type" value="Genomic_DNA"/>
</dbReference>
<sequence>MHDPCCRARRDDFGALMIPASVNEQLRQYGERHYSGHVLALVDGLQYQQHTGQQLTPEDDMTVSLFAGTKDMALAHAGPWLVDPKTAREHLADLGELEQARPGVIWLITSESLERQAAKLRPHLDTGIPKGRSALLRFWDPRVLHALNAVCHGKSERELFRAADAWQYLNERQRFIINDNGIY</sequence>
<protein>
    <submittedName>
        <fullName evidence="2">DUF4123 domain-containing protein</fullName>
    </submittedName>
</protein>
<comment type="caution">
    <text evidence="2">The sequence shown here is derived from an EMBL/GenBank/DDBJ whole genome shotgun (WGS) entry which is preliminary data.</text>
</comment>
<dbReference type="Proteomes" id="UP000736373">
    <property type="component" value="Unassembled WGS sequence"/>
</dbReference>
<keyword evidence="3" id="KW-1185">Reference proteome</keyword>
<dbReference type="Pfam" id="PF13503">
    <property type="entry name" value="DUF4123"/>
    <property type="match status" value="1"/>
</dbReference>
<accession>A0ABR7PT51</accession>
<evidence type="ECO:0000313" key="2">
    <source>
        <dbReference type="EMBL" id="MBC8749437.1"/>
    </source>
</evidence>